<dbReference type="PROSITE" id="PS50043">
    <property type="entry name" value="HTH_LUXR_2"/>
    <property type="match status" value="1"/>
</dbReference>
<dbReference type="Pfam" id="PF00196">
    <property type="entry name" value="GerE"/>
    <property type="match status" value="1"/>
</dbReference>
<dbReference type="InterPro" id="IPR001789">
    <property type="entry name" value="Sig_transdc_resp-reg_receiver"/>
</dbReference>
<dbReference type="SUPFAM" id="SSF46894">
    <property type="entry name" value="C-terminal effector domain of the bipartite response regulators"/>
    <property type="match status" value="1"/>
</dbReference>
<dbReference type="AlphaFoldDB" id="A0A192A0X5"/>
<dbReference type="CDD" id="cd06170">
    <property type="entry name" value="LuxR_C_like"/>
    <property type="match status" value="1"/>
</dbReference>
<dbReference type="OrthoDB" id="9796655at2"/>
<dbReference type="RefSeq" id="WP_064805602.1">
    <property type="nucleotide sequence ID" value="NZ_CP016022.1"/>
</dbReference>
<evidence type="ECO:0000313" key="4">
    <source>
        <dbReference type="Proteomes" id="UP000078572"/>
    </source>
</evidence>
<dbReference type="InterPro" id="IPR011006">
    <property type="entry name" value="CheY-like_superfamily"/>
</dbReference>
<evidence type="ECO:0000256" key="1">
    <source>
        <dbReference type="ARBA" id="ARBA00022553"/>
    </source>
</evidence>
<evidence type="ECO:0000313" key="3">
    <source>
        <dbReference type="EMBL" id="ANJ73988.1"/>
    </source>
</evidence>
<reference evidence="4" key="1">
    <citation type="submission" date="2016-06" db="EMBL/GenBank/DDBJ databases">
        <authorList>
            <person name="Xu Y."/>
            <person name="Nagy A."/>
            <person name="Yan X."/>
            <person name="Kim S.W."/>
            <person name="Haley B."/>
            <person name="Liu N.T."/>
            <person name="Nou X."/>
        </authorList>
    </citation>
    <scope>NUCLEOTIDE SEQUENCE [LARGE SCALE GENOMIC DNA]</scope>
    <source>
        <strain evidence="4">ATCC 49129</strain>
    </source>
</reference>
<organism evidence="3 4">
    <name type="scientific">Ralstonia insidiosa</name>
    <dbReference type="NCBI Taxonomy" id="190721"/>
    <lineage>
        <taxon>Bacteria</taxon>
        <taxon>Pseudomonadati</taxon>
        <taxon>Pseudomonadota</taxon>
        <taxon>Betaproteobacteria</taxon>
        <taxon>Burkholderiales</taxon>
        <taxon>Burkholderiaceae</taxon>
        <taxon>Ralstonia</taxon>
    </lineage>
</organism>
<dbReference type="PANTHER" id="PTHR43214:SF17">
    <property type="entry name" value="TRANSCRIPTIONAL REGULATORY PROTEIN RCSB"/>
    <property type="match status" value="1"/>
</dbReference>
<dbReference type="GeneID" id="61527663"/>
<evidence type="ECO:0000256" key="2">
    <source>
        <dbReference type="ARBA" id="ARBA00023125"/>
    </source>
</evidence>
<dbReference type="SMART" id="SM00448">
    <property type="entry name" value="REC"/>
    <property type="match status" value="1"/>
</dbReference>
<dbReference type="GO" id="GO:0003677">
    <property type="term" value="F:DNA binding"/>
    <property type="evidence" value="ECO:0007669"/>
    <property type="project" value="UniProtKB-KW"/>
</dbReference>
<keyword evidence="1" id="KW-0597">Phosphoprotein</keyword>
<proteinExistence type="predicted"/>
<keyword evidence="4" id="KW-1185">Reference proteome</keyword>
<dbReference type="PROSITE" id="PS00622">
    <property type="entry name" value="HTH_LUXR_1"/>
    <property type="match status" value="1"/>
</dbReference>
<dbReference type="PRINTS" id="PR00038">
    <property type="entry name" value="HTHLUXR"/>
</dbReference>
<keyword evidence="2 3" id="KW-0238">DNA-binding</keyword>
<dbReference type="PROSITE" id="PS50110">
    <property type="entry name" value="RESPONSE_REGULATORY"/>
    <property type="match status" value="1"/>
</dbReference>
<sequence length="234" mass="25499">MNWTATRPIRVVVLDDHAVVRHGLAARLKQEADIEVSGMFASGREVVQALKDNTVEVDILLMDYSLGPAEIDGLNLIRLIRVRYPELKILVASAHHNKATVGLVMHAGARGFVGKEEELSELVRAIRSVAAGGKRLNATLAAEMERDALAADAPAPTSAGDGNQLSALVERPELSPRESEVLRCVLDGMSVTDIAEKFARSIKTISSQKQSAYRKLGIRTDTELFKIKHELEGQ</sequence>
<protein>
    <submittedName>
        <fullName evidence="3">DNA-binding response regulator</fullName>
    </submittedName>
</protein>
<dbReference type="GO" id="GO:0006355">
    <property type="term" value="P:regulation of DNA-templated transcription"/>
    <property type="evidence" value="ECO:0007669"/>
    <property type="project" value="InterPro"/>
</dbReference>
<dbReference type="Proteomes" id="UP000078572">
    <property type="component" value="Chromosome 1"/>
</dbReference>
<dbReference type="STRING" id="190721.ACS15_3526"/>
<dbReference type="EMBL" id="CP016022">
    <property type="protein sequence ID" value="ANJ73988.1"/>
    <property type="molecule type" value="Genomic_DNA"/>
</dbReference>
<dbReference type="CDD" id="cd17535">
    <property type="entry name" value="REC_NarL-like"/>
    <property type="match status" value="1"/>
</dbReference>
<dbReference type="Gene3D" id="3.40.50.2300">
    <property type="match status" value="1"/>
</dbReference>
<dbReference type="InterPro" id="IPR016032">
    <property type="entry name" value="Sig_transdc_resp-reg_C-effctor"/>
</dbReference>
<dbReference type="Pfam" id="PF00072">
    <property type="entry name" value="Response_reg"/>
    <property type="match status" value="1"/>
</dbReference>
<dbReference type="GO" id="GO:0000160">
    <property type="term" value="P:phosphorelay signal transduction system"/>
    <property type="evidence" value="ECO:0007669"/>
    <property type="project" value="InterPro"/>
</dbReference>
<dbReference type="PANTHER" id="PTHR43214">
    <property type="entry name" value="TWO-COMPONENT RESPONSE REGULATOR"/>
    <property type="match status" value="1"/>
</dbReference>
<name>A0A192A0X5_9RALS</name>
<accession>A0A192A0X5</accession>
<gene>
    <name evidence="3" type="ORF">A9Y76_16695</name>
</gene>
<dbReference type="SMART" id="SM00421">
    <property type="entry name" value="HTH_LUXR"/>
    <property type="match status" value="1"/>
</dbReference>
<dbReference type="SUPFAM" id="SSF52172">
    <property type="entry name" value="CheY-like"/>
    <property type="match status" value="1"/>
</dbReference>
<dbReference type="InterPro" id="IPR000792">
    <property type="entry name" value="Tscrpt_reg_LuxR_C"/>
</dbReference>
<dbReference type="InterPro" id="IPR058245">
    <property type="entry name" value="NreC/VraR/RcsB-like_REC"/>
</dbReference>
<dbReference type="InterPro" id="IPR039420">
    <property type="entry name" value="WalR-like"/>
</dbReference>